<dbReference type="Proteomes" id="UP001216329">
    <property type="component" value="Chromosome"/>
</dbReference>
<accession>A0AAJ6BEU4</accession>
<sequence>MAEGFLGEIRMFAGNFAPRGWMLCQGQILNLRTYTALFSILGTTYGGDGQNTFALPDLRGRLPLGTGLGPGLGQTPVDPGDKDGAYTQQLNALNLPSHAVQIPGQTFPVAIPAVEGIGNASAPSTGAVLAKTNDSGGVGSVIDVYSSDPSTTTLKPFNVTTAAVNANVVGASQPFSVQNPYLGLNFIICVEGYYPSRN</sequence>
<proteinExistence type="predicted"/>
<dbReference type="AlphaFoldDB" id="A0AAJ6BEU4"/>
<dbReference type="EMBL" id="CP119325">
    <property type="protein sequence ID" value="WEK32361.1"/>
    <property type="molecule type" value="Genomic_DNA"/>
</dbReference>
<protein>
    <submittedName>
        <fullName evidence="2">Tail fiber protein</fullName>
    </submittedName>
</protein>
<organism evidence="2 3">
    <name type="scientific">Candidatus Pseudomonas phytovorans</name>
    <dbReference type="NCBI Taxonomy" id="3121377"/>
    <lineage>
        <taxon>Bacteria</taxon>
        <taxon>Pseudomonadati</taxon>
        <taxon>Pseudomonadota</taxon>
        <taxon>Gammaproteobacteria</taxon>
        <taxon>Pseudomonadales</taxon>
        <taxon>Pseudomonadaceae</taxon>
        <taxon>Pseudomonas</taxon>
    </lineage>
</organism>
<gene>
    <name evidence="2" type="ORF">P0Y58_09260</name>
</gene>
<feature type="domain" description="Phage tail collar" evidence="1">
    <location>
        <begin position="7"/>
        <end position="63"/>
    </location>
</feature>
<evidence type="ECO:0000259" key="1">
    <source>
        <dbReference type="Pfam" id="PF07484"/>
    </source>
</evidence>
<dbReference type="InterPro" id="IPR011083">
    <property type="entry name" value="Phage_tail_collar_dom"/>
</dbReference>
<dbReference type="SUPFAM" id="SSF88874">
    <property type="entry name" value="Receptor-binding domain of short tail fibre protein gp12"/>
    <property type="match status" value="1"/>
</dbReference>
<name>A0AAJ6BEU4_9PSED</name>
<dbReference type="InterPro" id="IPR037053">
    <property type="entry name" value="Phage_tail_collar_dom_sf"/>
</dbReference>
<evidence type="ECO:0000313" key="3">
    <source>
        <dbReference type="Proteomes" id="UP001216329"/>
    </source>
</evidence>
<reference evidence="2" key="1">
    <citation type="submission" date="2023-03" db="EMBL/GenBank/DDBJ databases">
        <title>Andean soil-derived lignocellulolytic bacterial consortium as a source of novel taxa and putative plastic-active enzymes.</title>
        <authorList>
            <person name="Diaz-Garcia L."/>
            <person name="Chuvochina M."/>
            <person name="Feuerriegel G."/>
            <person name="Bunk B."/>
            <person name="Sproer C."/>
            <person name="Streit W.R."/>
            <person name="Rodriguez L.M."/>
            <person name="Overmann J."/>
            <person name="Jimenez D.J."/>
        </authorList>
    </citation>
    <scope>NUCLEOTIDE SEQUENCE</scope>
    <source>
        <strain evidence="2">MAG 876</strain>
    </source>
</reference>
<dbReference type="Gene3D" id="3.90.1340.10">
    <property type="entry name" value="Phage tail collar domain"/>
    <property type="match status" value="1"/>
</dbReference>
<dbReference type="Pfam" id="PF07484">
    <property type="entry name" value="Collar"/>
    <property type="match status" value="1"/>
</dbReference>
<evidence type="ECO:0000313" key="2">
    <source>
        <dbReference type="EMBL" id="WEK32361.1"/>
    </source>
</evidence>